<feature type="compositionally biased region" description="Low complexity" evidence="4">
    <location>
        <begin position="31"/>
        <end position="47"/>
    </location>
</feature>
<evidence type="ECO:0000313" key="7">
    <source>
        <dbReference type="EMBL" id="KAK4887825.1"/>
    </source>
</evidence>
<dbReference type="PANTHER" id="PTHR21179">
    <property type="entry name" value="SERINE-TYPE ENDOPEPTIDASE INHIBITOR"/>
    <property type="match status" value="1"/>
</dbReference>
<organism evidence="7 8">
    <name type="scientific">Aquatica leii</name>
    <dbReference type="NCBI Taxonomy" id="1421715"/>
    <lineage>
        <taxon>Eukaryota</taxon>
        <taxon>Metazoa</taxon>
        <taxon>Ecdysozoa</taxon>
        <taxon>Arthropoda</taxon>
        <taxon>Hexapoda</taxon>
        <taxon>Insecta</taxon>
        <taxon>Pterygota</taxon>
        <taxon>Neoptera</taxon>
        <taxon>Endopterygota</taxon>
        <taxon>Coleoptera</taxon>
        <taxon>Polyphaga</taxon>
        <taxon>Elateriformia</taxon>
        <taxon>Elateroidea</taxon>
        <taxon>Lampyridae</taxon>
        <taxon>Luciolinae</taxon>
        <taxon>Aquatica</taxon>
    </lineage>
</organism>
<dbReference type="CDD" id="cd00104">
    <property type="entry name" value="KAZAL_FS"/>
    <property type="match status" value="1"/>
</dbReference>
<accession>A0AAN7QC64</accession>
<proteinExistence type="predicted"/>
<evidence type="ECO:0000259" key="6">
    <source>
        <dbReference type="PROSITE" id="PS51465"/>
    </source>
</evidence>
<dbReference type="GO" id="GO:0004867">
    <property type="term" value="F:serine-type endopeptidase inhibitor activity"/>
    <property type="evidence" value="ECO:0007669"/>
    <property type="project" value="InterPro"/>
</dbReference>
<feature type="chain" id="PRO_5043016351" description="Kazal-like domain-containing protein" evidence="5">
    <location>
        <begin position="22"/>
        <end position="129"/>
    </location>
</feature>
<evidence type="ECO:0000256" key="1">
    <source>
        <dbReference type="ARBA" id="ARBA00004613"/>
    </source>
</evidence>
<evidence type="ECO:0000256" key="4">
    <source>
        <dbReference type="SAM" id="MobiDB-lite"/>
    </source>
</evidence>
<sequence>MTKTVLILCSILIFNAVGIYSQFVFEDEFNNNNNRPTNQRPTNQRPINQPPINQPPPITERATTTTLAPAQYTSCFQSCRGRTTPQYNPVCGSNGESFNNMGLLQCAQACGQRITFASPGTCGPSPGGK</sequence>
<dbReference type="SUPFAM" id="SSF100895">
    <property type="entry name" value="Kazal-type serine protease inhibitors"/>
    <property type="match status" value="1"/>
</dbReference>
<dbReference type="PROSITE" id="PS51465">
    <property type="entry name" value="KAZAL_2"/>
    <property type="match status" value="1"/>
</dbReference>
<keyword evidence="3" id="KW-1015">Disulfide bond</keyword>
<comment type="caution">
    <text evidence="7">The sequence shown here is derived from an EMBL/GenBank/DDBJ whole genome shotgun (WGS) entry which is preliminary data.</text>
</comment>
<keyword evidence="2" id="KW-0964">Secreted</keyword>
<feature type="signal peptide" evidence="5">
    <location>
        <begin position="1"/>
        <end position="21"/>
    </location>
</feature>
<dbReference type="PANTHER" id="PTHR21179:SF0">
    <property type="entry name" value="SERINE PROTEASE INHIBITOR KAZAL-TYPE 4"/>
    <property type="match status" value="1"/>
</dbReference>
<gene>
    <name evidence="7" type="ORF">RN001_004096</name>
</gene>
<feature type="region of interest" description="Disordered" evidence="4">
    <location>
        <begin position="31"/>
        <end position="60"/>
    </location>
</feature>
<feature type="compositionally biased region" description="Pro residues" evidence="4">
    <location>
        <begin position="48"/>
        <end position="58"/>
    </location>
</feature>
<protein>
    <recommendedName>
        <fullName evidence="6">Kazal-like domain-containing protein</fullName>
    </recommendedName>
</protein>
<keyword evidence="5" id="KW-0732">Signal</keyword>
<reference evidence="8" key="1">
    <citation type="submission" date="2023-01" db="EMBL/GenBank/DDBJ databases">
        <title>Key to firefly adult light organ development and bioluminescence: homeobox transcription factors regulate luciferase expression and transportation to peroxisome.</title>
        <authorList>
            <person name="Fu X."/>
        </authorList>
    </citation>
    <scope>NUCLEOTIDE SEQUENCE [LARGE SCALE GENOMIC DNA]</scope>
</reference>
<evidence type="ECO:0000313" key="8">
    <source>
        <dbReference type="Proteomes" id="UP001353858"/>
    </source>
</evidence>
<evidence type="ECO:0000256" key="2">
    <source>
        <dbReference type="ARBA" id="ARBA00022525"/>
    </source>
</evidence>
<dbReference type="Gene3D" id="3.30.60.30">
    <property type="match status" value="1"/>
</dbReference>
<name>A0AAN7QC64_9COLE</name>
<keyword evidence="8" id="KW-1185">Reference proteome</keyword>
<dbReference type="AlphaFoldDB" id="A0AAN7QC64"/>
<dbReference type="EMBL" id="JARPUR010000001">
    <property type="protein sequence ID" value="KAK4887825.1"/>
    <property type="molecule type" value="Genomic_DNA"/>
</dbReference>
<dbReference type="InterPro" id="IPR002350">
    <property type="entry name" value="Kazal_dom"/>
</dbReference>
<evidence type="ECO:0000256" key="5">
    <source>
        <dbReference type="SAM" id="SignalP"/>
    </source>
</evidence>
<dbReference type="InterPro" id="IPR036058">
    <property type="entry name" value="Kazal_dom_sf"/>
</dbReference>
<dbReference type="Proteomes" id="UP001353858">
    <property type="component" value="Unassembled WGS sequence"/>
</dbReference>
<evidence type="ECO:0000256" key="3">
    <source>
        <dbReference type="ARBA" id="ARBA00023157"/>
    </source>
</evidence>
<dbReference type="GO" id="GO:0005576">
    <property type="term" value="C:extracellular region"/>
    <property type="evidence" value="ECO:0007669"/>
    <property type="project" value="UniProtKB-SubCell"/>
</dbReference>
<dbReference type="InterPro" id="IPR039932">
    <property type="entry name" value="Spink4-like"/>
</dbReference>
<feature type="domain" description="Kazal-like" evidence="6">
    <location>
        <begin position="76"/>
        <end position="124"/>
    </location>
</feature>
<comment type="subcellular location">
    <subcellularLocation>
        <location evidence="1">Secreted</location>
    </subcellularLocation>
</comment>